<dbReference type="RefSeq" id="WP_265144591.1">
    <property type="nucleotide sequence ID" value="NZ_JAPCHZ010000005.1"/>
</dbReference>
<evidence type="ECO:0000313" key="1">
    <source>
        <dbReference type="EMBL" id="MCW4452466.1"/>
    </source>
</evidence>
<gene>
    <name evidence="1" type="ORF">OK344_09615</name>
</gene>
<organism evidence="1 2">
    <name type="scientific">Kaistella yananensis</name>
    <dbReference type="NCBI Taxonomy" id="2989820"/>
    <lineage>
        <taxon>Bacteria</taxon>
        <taxon>Pseudomonadati</taxon>
        <taxon>Bacteroidota</taxon>
        <taxon>Flavobacteriia</taxon>
        <taxon>Flavobacteriales</taxon>
        <taxon>Weeksellaceae</taxon>
        <taxon>Chryseobacterium group</taxon>
        <taxon>Kaistella</taxon>
    </lineage>
</organism>
<protein>
    <recommendedName>
        <fullName evidence="3">NET domain-containing protein</fullName>
    </recommendedName>
</protein>
<dbReference type="Proteomes" id="UP001209107">
    <property type="component" value="Unassembled WGS sequence"/>
</dbReference>
<reference evidence="1 2" key="1">
    <citation type="submission" date="2022-10" db="EMBL/GenBank/DDBJ databases">
        <title>Kaistella sp. BT-6-1-3.</title>
        <authorList>
            <person name="Ai J."/>
            <person name="Deng Z."/>
        </authorList>
    </citation>
    <scope>NUCLEOTIDE SEQUENCE [LARGE SCALE GENOMIC DNA]</scope>
    <source>
        <strain evidence="1 2">BT6-1-3</strain>
    </source>
</reference>
<dbReference type="EMBL" id="JAPCHZ010000005">
    <property type="protein sequence ID" value="MCW4452466.1"/>
    <property type="molecule type" value="Genomic_DNA"/>
</dbReference>
<comment type="caution">
    <text evidence="1">The sequence shown here is derived from an EMBL/GenBank/DDBJ whole genome shotgun (WGS) entry which is preliminary data.</text>
</comment>
<evidence type="ECO:0008006" key="3">
    <source>
        <dbReference type="Google" id="ProtNLM"/>
    </source>
</evidence>
<evidence type="ECO:0000313" key="2">
    <source>
        <dbReference type="Proteomes" id="UP001209107"/>
    </source>
</evidence>
<proteinExistence type="predicted"/>
<name>A0ABT3JPR2_9FLAO</name>
<accession>A0ABT3JPR2</accession>
<keyword evidence="2" id="KW-1185">Reference proteome</keyword>
<sequence length="80" mass="9265">MKRKISHKEFKELDSDAKMMIIEQVLNSENADGCKGIIHNVPKRFKNGIHDDDAQIETLVKTLETKIFSENTELEYDDEV</sequence>